<keyword evidence="2" id="KW-1185">Reference proteome</keyword>
<dbReference type="EMBL" id="CAJVPV010027450">
    <property type="protein sequence ID" value="CAG8734140.1"/>
    <property type="molecule type" value="Genomic_DNA"/>
</dbReference>
<name>A0A9N9IHU7_9GLOM</name>
<dbReference type="Proteomes" id="UP000789342">
    <property type="component" value="Unassembled WGS sequence"/>
</dbReference>
<comment type="caution">
    <text evidence="1">The sequence shown here is derived from an EMBL/GenBank/DDBJ whole genome shotgun (WGS) entry which is preliminary data.</text>
</comment>
<gene>
    <name evidence="1" type="ORF">AMORRO_LOCUS14247</name>
</gene>
<protein>
    <submittedName>
        <fullName evidence="1">8621_t:CDS:1</fullName>
    </submittedName>
</protein>
<sequence length="83" mass="9602">GEEIREAKKRQDRRDIVEYLEKLVDFLTKREKCLRERGGVEEANEVQRQLDCASQELTQTLYDTVMGYYNGDSGGRGSSLLEK</sequence>
<proteinExistence type="predicted"/>
<evidence type="ECO:0000313" key="1">
    <source>
        <dbReference type="EMBL" id="CAG8734140.1"/>
    </source>
</evidence>
<dbReference type="OrthoDB" id="2364732at2759"/>
<dbReference type="AlphaFoldDB" id="A0A9N9IHU7"/>
<accession>A0A9N9IHU7</accession>
<organism evidence="1 2">
    <name type="scientific">Acaulospora morrowiae</name>
    <dbReference type="NCBI Taxonomy" id="94023"/>
    <lineage>
        <taxon>Eukaryota</taxon>
        <taxon>Fungi</taxon>
        <taxon>Fungi incertae sedis</taxon>
        <taxon>Mucoromycota</taxon>
        <taxon>Glomeromycotina</taxon>
        <taxon>Glomeromycetes</taxon>
        <taxon>Diversisporales</taxon>
        <taxon>Acaulosporaceae</taxon>
        <taxon>Acaulospora</taxon>
    </lineage>
</organism>
<feature type="non-terminal residue" evidence="1">
    <location>
        <position position="1"/>
    </location>
</feature>
<evidence type="ECO:0000313" key="2">
    <source>
        <dbReference type="Proteomes" id="UP000789342"/>
    </source>
</evidence>
<reference evidence="1" key="1">
    <citation type="submission" date="2021-06" db="EMBL/GenBank/DDBJ databases">
        <authorList>
            <person name="Kallberg Y."/>
            <person name="Tangrot J."/>
            <person name="Rosling A."/>
        </authorList>
    </citation>
    <scope>NUCLEOTIDE SEQUENCE</scope>
    <source>
        <strain evidence="1">CL551</strain>
    </source>
</reference>